<feature type="region of interest" description="Disordered" evidence="1">
    <location>
        <begin position="260"/>
        <end position="286"/>
    </location>
</feature>
<dbReference type="Pfam" id="PF05036">
    <property type="entry name" value="SPOR"/>
    <property type="match status" value="1"/>
</dbReference>
<dbReference type="InterPro" id="IPR052026">
    <property type="entry name" value="ExeA_AAA_ATPase_DNA-bind"/>
</dbReference>
<dbReference type="AlphaFoldDB" id="A0A1T1H8Q6"/>
<protein>
    <recommendedName>
        <fullName evidence="2">SPOR domain-containing protein</fullName>
    </recommendedName>
</protein>
<comment type="caution">
    <text evidence="3">The sequence shown here is derived from an EMBL/GenBank/DDBJ whole genome shotgun (WGS) entry which is preliminary data.</text>
</comment>
<dbReference type="RefSeq" id="WP_160055273.1">
    <property type="nucleotide sequence ID" value="NZ_FXTS01000010.1"/>
</dbReference>
<dbReference type="PROSITE" id="PS51724">
    <property type="entry name" value="SPOR"/>
    <property type="match status" value="1"/>
</dbReference>
<feature type="domain" description="SPOR" evidence="2">
    <location>
        <begin position="469"/>
        <end position="547"/>
    </location>
</feature>
<name>A0A1T1H8Q6_OCELI</name>
<dbReference type="PANTHER" id="PTHR35894">
    <property type="entry name" value="GENERAL SECRETION PATHWAY PROTEIN A-RELATED"/>
    <property type="match status" value="1"/>
</dbReference>
<dbReference type="PANTHER" id="PTHR35894:SF7">
    <property type="entry name" value="GENERAL SECRETION PATHWAY PROTEIN A-RELATED"/>
    <property type="match status" value="1"/>
</dbReference>
<feature type="compositionally biased region" description="Basic and acidic residues" evidence="1">
    <location>
        <begin position="262"/>
        <end position="279"/>
    </location>
</feature>
<sequence length="558" mass="61369">MPGDNFSFTNITASLTDGVVEESLFFPSQQHSQVIELIGHLSRYSSLLLTITGPQGSGKSLIKRKVLEGMDSGVQICDFDHAQVNQPQTFMQALNSSLQLGLENDSDLNQYLTRLKQHFSLLHKEGNSCLIVVDDAHQLSPETLELMVILLSDDDDQKRPHILLLGEDPLIEILQGSRLKERFNAIGHHLALQPFSNEESWGYLDYRLSAAGLTGQLSESIKADIIRAGGGVPGQINNMANLALSDPDALKKVASITPKVKPKAEKKTAPVKAEKKEQPPKSTSTKRAAVPVWHVTALAIVAGLLGAAYIYQDELMGIEQEPVAAEGTPLTDLNRLSRPAEETLAEAEEAAAKIEQEEAITIIKPVFPEDEEDASDEQSKRDADAELLGLETTPVEKPVKQQAAPETTIIAQAPESEKAPDPVEKAQKPAETAPKPVVEKAPEPQKTPETKPVKSNAKSPYKQEKELMALKKSQYTLQLLGSHIEANAIRFIDGLKNKSKVRYFETIYQGKPWFVVIYGEFDNRDSAIASIPKLPSEFQNRKPWARSMASVQSDILKK</sequence>
<proteinExistence type="predicted"/>
<dbReference type="Pfam" id="PF13401">
    <property type="entry name" value="AAA_22"/>
    <property type="match status" value="1"/>
</dbReference>
<dbReference type="SUPFAM" id="SSF52540">
    <property type="entry name" value="P-loop containing nucleoside triphosphate hydrolases"/>
    <property type="match status" value="1"/>
</dbReference>
<evidence type="ECO:0000313" key="4">
    <source>
        <dbReference type="Proteomes" id="UP000190064"/>
    </source>
</evidence>
<dbReference type="InterPro" id="IPR003593">
    <property type="entry name" value="AAA+_ATPase"/>
</dbReference>
<dbReference type="Gene3D" id="3.40.50.300">
    <property type="entry name" value="P-loop containing nucleotide triphosphate hydrolases"/>
    <property type="match status" value="1"/>
</dbReference>
<feature type="compositionally biased region" description="Basic and acidic residues" evidence="1">
    <location>
        <begin position="415"/>
        <end position="428"/>
    </location>
</feature>
<evidence type="ECO:0000313" key="3">
    <source>
        <dbReference type="EMBL" id="OOV86110.1"/>
    </source>
</evidence>
<evidence type="ECO:0000256" key="1">
    <source>
        <dbReference type="SAM" id="MobiDB-lite"/>
    </source>
</evidence>
<dbReference type="GO" id="GO:0016887">
    <property type="term" value="F:ATP hydrolysis activity"/>
    <property type="evidence" value="ECO:0007669"/>
    <property type="project" value="InterPro"/>
</dbReference>
<feature type="region of interest" description="Disordered" evidence="1">
    <location>
        <begin position="410"/>
        <end position="459"/>
    </location>
</feature>
<dbReference type="STRING" id="966.BTA35_0215360"/>
<dbReference type="SMART" id="SM00382">
    <property type="entry name" value="AAA"/>
    <property type="match status" value="1"/>
</dbReference>
<organism evidence="3 4">
    <name type="scientific">Oceanospirillum linum</name>
    <dbReference type="NCBI Taxonomy" id="966"/>
    <lineage>
        <taxon>Bacteria</taxon>
        <taxon>Pseudomonadati</taxon>
        <taxon>Pseudomonadota</taxon>
        <taxon>Gammaproteobacteria</taxon>
        <taxon>Oceanospirillales</taxon>
        <taxon>Oceanospirillaceae</taxon>
        <taxon>Oceanospirillum</taxon>
    </lineage>
</organism>
<dbReference type="InterPro" id="IPR007730">
    <property type="entry name" value="SPOR-like_dom"/>
</dbReference>
<reference evidence="3" key="1">
    <citation type="submission" date="2017-02" db="EMBL/GenBank/DDBJ databases">
        <title>Draft Genome Sequence of the Salt Water Bacterium Oceanospirillum linum ATCC 11336.</title>
        <authorList>
            <person name="Trachtenberg A.M."/>
            <person name="Carney J.G."/>
            <person name="Linnane J.D."/>
            <person name="Rheaume B.A."/>
            <person name="Pitts N.L."/>
            <person name="Mykles D.L."/>
            <person name="Maclea K.S."/>
        </authorList>
    </citation>
    <scope>NUCLEOTIDE SEQUENCE [LARGE SCALE GENOMIC DNA]</scope>
    <source>
        <strain evidence="3">ATCC 11336</strain>
    </source>
</reference>
<dbReference type="InterPro" id="IPR036680">
    <property type="entry name" value="SPOR-like_sf"/>
</dbReference>
<dbReference type="InterPro" id="IPR027417">
    <property type="entry name" value="P-loop_NTPase"/>
</dbReference>
<dbReference type="GO" id="GO:0042834">
    <property type="term" value="F:peptidoglycan binding"/>
    <property type="evidence" value="ECO:0007669"/>
    <property type="project" value="InterPro"/>
</dbReference>
<dbReference type="InterPro" id="IPR049945">
    <property type="entry name" value="AAA_22"/>
</dbReference>
<keyword evidence="4" id="KW-1185">Reference proteome</keyword>
<accession>A0A1T1H8Q6</accession>
<dbReference type="EMBL" id="MTSD02000009">
    <property type="protein sequence ID" value="OOV86110.1"/>
    <property type="molecule type" value="Genomic_DNA"/>
</dbReference>
<dbReference type="Proteomes" id="UP000190064">
    <property type="component" value="Unassembled WGS sequence"/>
</dbReference>
<dbReference type="Gene3D" id="3.30.70.1070">
    <property type="entry name" value="Sporulation related repeat"/>
    <property type="match status" value="1"/>
</dbReference>
<feature type="compositionally biased region" description="Basic and acidic residues" evidence="1">
    <location>
        <begin position="437"/>
        <end position="452"/>
    </location>
</feature>
<gene>
    <name evidence="3" type="ORF">BTA35_0215360</name>
</gene>
<evidence type="ECO:0000259" key="2">
    <source>
        <dbReference type="PROSITE" id="PS51724"/>
    </source>
</evidence>